<feature type="transmembrane region" description="Helical" evidence="1">
    <location>
        <begin position="122"/>
        <end position="142"/>
    </location>
</feature>
<feature type="transmembrane region" description="Helical" evidence="1">
    <location>
        <begin position="35"/>
        <end position="55"/>
    </location>
</feature>
<feature type="transmembrane region" description="Helical" evidence="1">
    <location>
        <begin position="82"/>
        <end position="102"/>
    </location>
</feature>
<name>A0A099I718_CLOIN</name>
<feature type="transmembrane region" description="Helical" evidence="1">
    <location>
        <begin position="183"/>
        <end position="207"/>
    </location>
</feature>
<proteinExistence type="predicted"/>
<comment type="caution">
    <text evidence="2">The sequence shown here is derived from an EMBL/GenBank/DDBJ whole genome shotgun (WGS) entry which is preliminary data.</text>
</comment>
<evidence type="ECO:0000256" key="1">
    <source>
        <dbReference type="SAM" id="Phobius"/>
    </source>
</evidence>
<accession>A0A099I718</accession>
<reference evidence="2 3" key="1">
    <citation type="submission" date="2014-08" db="EMBL/GenBank/DDBJ databases">
        <title>Clostridium innocuum, an unnegligible vancomycin-resistant pathogen causing extra-intestinal infections.</title>
        <authorList>
            <person name="Feng Y."/>
            <person name="Chiu C.-H."/>
        </authorList>
    </citation>
    <scope>NUCLEOTIDE SEQUENCE [LARGE SCALE GENOMIC DNA]</scope>
    <source>
        <strain evidence="2 3">AN88</strain>
    </source>
</reference>
<keyword evidence="1" id="KW-0472">Membrane</keyword>
<feature type="transmembrane region" description="Helical" evidence="1">
    <location>
        <begin position="9"/>
        <end position="29"/>
    </location>
</feature>
<dbReference type="Pfam" id="PF13346">
    <property type="entry name" value="ABC2_membrane_5"/>
    <property type="match status" value="1"/>
</dbReference>
<keyword evidence="1" id="KW-1133">Transmembrane helix</keyword>
<feature type="transmembrane region" description="Helical" evidence="1">
    <location>
        <begin position="154"/>
        <end position="177"/>
    </location>
</feature>
<sequence length="212" mass="23656">MIGLIRKDLYYLASSWKPLLLSVFIIGGFSTWKGFGAILIVILPTFFGLSIMGCIQMDAQNKWYDYYRVLPISSRNVVAARYFAYLAFTGIGFLITVVYGYVIQFTMGITALGTRFAMWQGFSMGIALALSFAAVFIPATYYNKGEKMEVSMMMSGFVSFGAVYLASKLLMLFGIQLMDYADMFLQILLGSSLLLFAISWTASNIIVQKRAS</sequence>
<dbReference type="InterPro" id="IPR025699">
    <property type="entry name" value="ABC2_memb-like"/>
</dbReference>
<keyword evidence="1" id="KW-0812">Transmembrane</keyword>
<dbReference type="Proteomes" id="UP000030008">
    <property type="component" value="Unassembled WGS sequence"/>
</dbReference>
<protein>
    <submittedName>
        <fullName evidence="2">Membrane protein</fullName>
    </submittedName>
</protein>
<dbReference type="AlphaFoldDB" id="A0A099I718"/>
<dbReference type="RefSeq" id="WP_044905050.1">
    <property type="nucleotide sequence ID" value="NZ_JQIF01000039.1"/>
</dbReference>
<gene>
    <name evidence="2" type="ORF">CIAN88_08795</name>
</gene>
<organism evidence="2 3">
    <name type="scientific">Clostridium innocuum</name>
    <dbReference type="NCBI Taxonomy" id="1522"/>
    <lineage>
        <taxon>Bacteria</taxon>
        <taxon>Bacillati</taxon>
        <taxon>Bacillota</taxon>
        <taxon>Clostridia</taxon>
        <taxon>Eubacteriales</taxon>
        <taxon>Clostridiaceae</taxon>
        <taxon>Clostridium</taxon>
    </lineage>
</organism>
<dbReference type="EMBL" id="JQIF01000039">
    <property type="protein sequence ID" value="KGJ53505.1"/>
    <property type="molecule type" value="Genomic_DNA"/>
</dbReference>
<evidence type="ECO:0000313" key="2">
    <source>
        <dbReference type="EMBL" id="KGJ53505.1"/>
    </source>
</evidence>
<evidence type="ECO:0000313" key="3">
    <source>
        <dbReference type="Proteomes" id="UP000030008"/>
    </source>
</evidence>